<dbReference type="RefSeq" id="WP_252424722.1">
    <property type="nucleotide sequence ID" value="NZ_JAMWMR010000007.1"/>
</dbReference>
<proteinExistence type="predicted"/>
<dbReference type="Proteomes" id="UP001523219">
    <property type="component" value="Unassembled WGS sequence"/>
</dbReference>
<feature type="compositionally biased region" description="Low complexity" evidence="1">
    <location>
        <begin position="7"/>
        <end position="37"/>
    </location>
</feature>
<protein>
    <recommendedName>
        <fullName evidence="3">DUF8017 domain-containing protein</fullName>
    </recommendedName>
</protein>
<feature type="region of interest" description="Disordered" evidence="1">
    <location>
        <begin position="89"/>
        <end position="124"/>
    </location>
</feature>
<gene>
    <name evidence="4" type="ORF">NGF19_10895</name>
</gene>
<keyword evidence="2" id="KW-1133">Transmembrane helix</keyword>
<feature type="compositionally biased region" description="Basic and acidic residues" evidence="1">
    <location>
        <begin position="93"/>
        <end position="102"/>
    </location>
</feature>
<keyword evidence="5" id="KW-1185">Reference proteome</keyword>
<reference evidence="4 5" key="1">
    <citation type="submission" date="2022-05" db="EMBL/GenBank/DDBJ databases">
        <title>Streptomyces sp. nov. RY43-2 isolated from soil of a peat swamp forest.</title>
        <authorList>
            <person name="Kanchanasin P."/>
            <person name="Tanasupawat S."/>
            <person name="Phongsopitanun W."/>
        </authorList>
    </citation>
    <scope>NUCLEOTIDE SEQUENCE [LARGE SCALE GENOMIC DNA]</scope>
    <source>
        <strain evidence="4 5">RY43-2</strain>
    </source>
</reference>
<evidence type="ECO:0000313" key="4">
    <source>
        <dbReference type="EMBL" id="MCN9241288.1"/>
    </source>
</evidence>
<sequence>MWPGEQPPGDGQSPQSSGAGQPSNPYQQPGYHQQNPYQQPPPWNAPTQPSGAQVPAPTPPSGGGKRTRTIAIVAAAAVVIAAGVTGYAVIGGGKEDKPDPKPTDTASPSESSRNPRGTDTDADTATIEGWKVVVNPREGIAFDVPPEWALKSPSWVSYVTDAKDDDDLAEKPLIGMRAPAFLKEQWCASDDDKDGTKEYTRLAQAGSKGNNGARSTEEIAENDPKTWVYGLYTQPDKAKVTPGTVEPFTAKSGLKGSLGSAWSTGVQQTEKCATNGKAWTFAFKNAQGDLASWSFVGVKGAPEEVSDATVRKIASTVRLYKDPTTS</sequence>
<dbReference type="Pfam" id="PF26056">
    <property type="entry name" value="DUF8017"/>
    <property type="match status" value="1"/>
</dbReference>
<comment type="caution">
    <text evidence="4">The sequence shown here is derived from an EMBL/GenBank/DDBJ whole genome shotgun (WGS) entry which is preliminary data.</text>
</comment>
<keyword evidence="2" id="KW-0812">Transmembrane</keyword>
<dbReference type="EMBL" id="JAMWMR010000007">
    <property type="protein sequence ID" value="MCN9241288.1"/>
    <property type="molecule type" value="Genomic_DNA"/>
</dbReference>
<feature type="region of interest" description="Disordered" evidence="1">
    <location>
        <begin position="1"/>
        <end position="66"/>
    </location>
</feature>
<evidence type="ECO:0000313" key="5">
    <source>
        <dbReference type="Proteomes" id="UP001523219"/>
    </source>
</evidence>
<name>A0ABT0ZBY4_9ACTN</name>
<keyword evidence="2" id="KW-0472">Membrane</keyword>
<organism evidence="4 5">
    <name type="scientific">Streptomyces macrolidinus</name>
    <dbReference type="NCBI Taxonomy" id="2952607"/>
    <lineage>
        <taxon>Bacteria</taxon>
        <taxon>Bacillati</taxon>
        <taxon>Actinomycetota</taxon>
        <taxon>Actinomycetes</taxon>
        <taxon>Kitasatosporales</taxon>
        <taxon>Streptomycetaceae</taxon>
        <taxon>Streptomyces</taxon>
    </lineage>
</organism>
<evidence type="ECO:0000259" key="3">
    <source>
        <dbReference type="Pfam" id="PF26056"/>
    </source>
</evidence>
<feature type="compositionally biased region" description="Polar residues" evidence="1">
    <location>
        <begin position="104"/>
        <end position="117"/>
    </location>
</feature>
<evidence type="ECO:0000256" key="1">
    <source>
        <dbReference type="SAM" id="MobiDB-lite"/>
    </source>
</evidence>
<feature type="domain" description="DUF8017" evidence="3">
    <location>
        <begin position="124"/>
        <end position="321"/>
    </location>
</feature>
<accession>A0ABT0ZBY4</accession>
<evidence type="ECO:0000256" key="2">
    <source>
        <dbReference type="SAM" id="Phobius"/>
    </source>
</evidence>
<feature type="transmembrane region" description="Helical" evidence="2">
    <location>
        <begin position="70"/>
        <end position="90"/>
    </location>
</feature>
<dbReference type="InterPro" id="IPR058330">
    <property type="entry name" value="DUF8017"/>
</dbReference>